<dbReference type="PANTHER" id="PTHR38595">
    <property type="entry name" value="CYTOPLASMIC PROTEIN-RELATED"/>
    <property type="match status" value="1"/>
</dbReference>
<dbReference type="Pfam" id="PF04965">
    <property type="entry name" value="GPW_gp25"/>
    <property type="match status" value="1"/>
</dbReference>
<dbReference type="Proteomes" id="UP000253977">
    <property type="component" value="Unassembled WGS sequence"/>
</dbReference>
<evidence type="ECO:0000259" key="1">
    <source>
        <dbReference type="Pfam" id="PF04965"/>
    </source>
</evidence>
<dbReference type="AlphaFoldDB" id="A0A369TN34"/>
<reference evidence="2 3" key="1">
    <citation type="submission" date="2018-07" db="EMBL/GenBank/DDBJ databases">
        <title>Thalassococcus profundi sp. nov., a marine bacterium isolated from deep seawater of Okinawa Trough.</title>
        <authorList>
            <person name="Yu M."/>
        </authorList>
    </citation>
    <scope>NUCLEOTIDE SEQUENCE [LARGE SCALE GENOMIC DNA]</scope>
    <source>
        <strain evidence="2 3">WRAS1</strain>
    </source>
</reference>
<dbReference type="InterPro" id="IPR007048">
    <property type="entry name" value="IraD/Gp25-like"/>
</dbReference>
<proteinExistence type="predicted"/>
<evidence type="ECO:0000313" key="2">
    <source>
        <dbReference type="EMBL" id="RDD64356.1"/>
    </source>
</evidence>
<dbReference type="SUPFAM" id="SSF160719">
    <property type="entry name" value="gpW/gp25-like"/>
    <property type="match status" value="1"/>
</dbReference>
<gene>
    <name evidence="2" type="primary">tssE</name>
    <name evidence="2" type="ORF">DU478_20685</name>
</gene>
<evidence type="ECO:0000313" key="3">
    <source>
        <dbReference type="Proteomes" id="UP000253977"/>
    </source>
</evidence>
<name>A0A369TN34_9RHOB</name>
<dbReference type="EMBL" id="QPMK01000024">
    <property type="protein sequence ID" value="RDD64356.1"/>
    <property type="molecule type" value="Genomic_DNA"/>
</dbReference>
<keyword evidence="3" id="KW-1185">Reference proteome</keyword>
<organism evidence="2 3">
    <name type="scientific">Thalassococcus profundi</name>
    <dbReference type="NCBI Taxonomy" id="2282382"/>
    <lineage>
        <taxon>Bacteria</taxon>
        <taxon>Pseudomonadati</taxon>
        <taxon>Pseudomonadota</taxon>
        <taxon>Alphaproteobacteria</taxon>
        <taxon>Rhodobacterales</taxon>
        <taxon>Roseobacteraceae</taxon>
        <taxon>Thalassococcus</taxon>
    </lineage>
</organism>
<dbReference type="InterPro" id="IPR017737">
    <property type="entry name" value="TssE1-like"/>
</dbReference>
<dbReference type="InterPro" id="IPR053176">
    <property type="entry name" value="T6SS_TssE1-like"/>
</dbReference>
<protein>
    <submittedName>
        <fullName evidence="2">Type VI secretion system baseplate subunit TssE</fullName>
    </submittedName>
</protein>
<accession>A0A369TN34</accession>
<comment type="caution">
    <text evidence="2">The sequence shown here is derived from an EMBL/GenBank/DDBJ whole genome shotgun (WGS) entry which is preliminary data.</text>
</comment>
<sequence length="226" mass="25177">MVDDLPGLVAESDALRRDLVTEIMAEAGSDRADAEEDAAALIAGGARAIERREDLSPDTRQLAHRVVQLTTRRRRLEESGVIVTADVLREAVRRDIEMLFNIERMEAKFLLSDREALDHPDPTSQLADFPEVRASVLNYGVPSFSGRMGSDFDKDDLAREIKAVLNIYEPRLKKESVKVRVRSGEKTGLRIDIDGVLLLSPVPERLRLSTSIDLDNGQAMTALEVR</sequence>
<dbReference type="OrthoDB" id="119583at2"/>
<dbReference type="NCBIfam" id="TIGR03357">
    <property type="entry name" value="VI_zyme"/>
    <property type="match status" value="1"/>
</dbReference>
<feature type="domain" description="IraD/Gp25-like" evidence="1">
    <location>
        <begin position="88"/>
        <end position="200"/>
    </location>
</feature>
<dbReference type="PANTHER" id="PTHR38595:SF1">
    <property type="entry name" value="TYPE VI SECRETION SYSTEM COMPONENT TSSE1"/>
    <property type="match status" value="1"/>
</dbReference>